<evidence type="ECO:0000313" key="2">
    <source>
        <dbReference type="Proteomes" id="UP001328107"/>
    </source>
</evidence>
<comment type="caution">
    <text evidence="1">The sequence shown here is derived from an EMBL/GenBank/DDBJ whole genome shotgun (WGS) entry which is preliminary data.</text>
</comment>
<name>A0AAN4Z4I1_9BILA</name>
<proteinExistence type="predicted"/>
<evidence type="ECO:0000313" key="1">
    <source>
        <dbReference type="EMBL" id="GMR30540.1"/>
    </source>
</evidence>
<sequence length="63" mass="7168">PNRYCKPSDILFFPVPFRTPSPLSHAILLYNVITRQIILELSASQKFPIPPQFIAPRSPIDCC</sequence>
<accession>A0AAN4Z4I1</accession>
<dbReference type="EMBL" id="BTRK01000001">
    <property type="protein sequence ID" value="GMR30540.1"/>
    <property type="molecule type" value="Genomic_DNA"/>
</dbReference>
<protein>
    <submittedName>
        <fullName evidence="1">Uncharacterized protein</fullName>
    </submittedName>
</protein>
<organism evidence="1 2">
    <name type="scientific">Pristionchus mayeri</name>
    <dbReference type="NCBI Taxonomy" id="1317129"/>
    <lineage>
        <taxon>Eukaryota</taxon>
        <taxon>Metazoa</taxon>
        <taxon>Ecdysozoa</taxon>
        <taxon>Nematoda</taxon>
        <taxon>Chromadorea</taxon>
        <taxon>Rhabditida</taxon>
        <taxon>Rhabditina</taxon>
        <taxon>Diplogasteromorpha</taxon>
        <taxon>Diplogasteroidea</taxon>
        <taxon>Neodiplogasteridae</taxon>
        <taxon>Pristionchus</taxon>
    </lineage>
</organism>
<dbReference type="Proteomes" id="UP001328107">
    <property type="component" value="Unassembled WGS sequence"/>
</dbReference>
<dbReference type="AlphaFoldDB" id="A0AAN4Z4I1"/>
<reference evidence="2" key="1">
    <citation type="submission" date="2022-10" db="EMBL/GenBank/DDBJ databases">
        <title>Genome assembly of Pristionchus species.</title>
        <authorList>
            <person name="Yoshida K."/>
            <person name="Sommer R.J."/>
        </authorList>
    </citation>
    <scope>NUCLEOTIDE SEQUENCE [LARGE SCALE GENOMIC DNA]</scope>
    <source>
        <strain evidence="2">RS5460</strain>
    </source>
</reference>
<gene>
    <name evidence="1" type="ORF">PMAYCL1PPCAC_00735</name>
</gene>
<keyword evidence="2" id="KW-1185">Reference proteome</keyword>
<feature type="non-terminal residue" evidence="1">
    <location>
        <position position="1"/>
    </location>
</feature>